<sequence length="1612" mass="188420">MKAVLSDFSEAIKLIEDNKWDDFIKYAIDERNNAIITQILANSKYENLLIQQMTKEQLLEYLGNVKNSTNIMKRISKIADSDSKFTEVAKQLVLNPYKAQYTNTLSYSISSLPIDMIKTIISSRVTNSEIKDVATLGSIIKIHLDGKHNFKLIQERDSNDVKKISIEITRKSVLNAFLDHLSDVLDYIQTLNNKSSLIRSLLSFPIENISNCINKRIMDDEMKAKLTKIFIDFPVHKVFPELPAKLINFGDIDSQNQLERMISKFSSIIKQPTLYQLFKKAVDAKHPDFIKYISQNLFKSEVYIYIRALNSQDGVFDKLFEFAIQQSVEDFIQTGESKSFNYVCGVIFNHTKMYLKYDEIVKFINEVCKRVIELKESLLTNTNKYPSFCLQIIKVLLNPNDRKISNFVNSEFKTPFELLDKDIRNSIVVGAIKHPTDDKKFSDFISSHECTYLFGLICKLNSIFDIHLVLSESKKSSIDKYSMMNGKLPVYPNPIPCKMSIVEVFLQMSNFWLSDSDKLVREGYLCYQLLAKKFVNESLKSDDKEFKEIAALVYQRFLTYLFGLRDAKNLQFRADLFSDAAIYPPFISLINEIDPEYPINLCKTNINNAPTLVKMQILQRLLMSSHYENSKIDAVYGKISNQILQMLMESPLNKFDINGNFNVNWPEIFDYDWKELEKKFLNASNIDVPDYCNVLINDDVVDFHMLIPDVELEKFKTNFTPNYFVYYEIVQKLYQFVITKKYVKKKIDETTEMFMNFQEFLIKNSSKILSETITLDLLPANSEYNYYSIKLYYHPAFFPMINELHKDYVLDFKCIDYLFNFDFKEGKLNDDVKFEGFPFTISFDKNISQNNLDAKYQKEQEIKRKIYDDFKSHQKSFNQITNKSASLEKNLKNIMKNDKITFVIEKNTNKLEKEKTQQIYFVPRQVLQVIKAFDKCDSELFVKSAKCLMTFQSNEILIRYGKFNENCSFFTSILNLLLVEITGKNVSLDLSKEGLGFSELLDICNSIAQICSWNLGDLPNLELLQLLNLQTCHQRFRTNANSVFQSILMSNNIQNIIKCFQCHLFSELFFESTTSLSDVYKNIVEYILKNKETTDIQIIKDEYLAKLAIVALDMEFPKCDKYLTPYLQFISERSLICKRSAVANAIYYTKLCRMYDYEIPNFDDILRKSFTKFEDEMTIFYCLLINYDKTLEIMNKKSVFAPLSVMSCRPEYYLNNSSFRKIEIGKENTDLYSKIIDEFLLKGLLSHTPHIVELIVSLLSFIELSNDHMKQIISNYVDEGLKNINVAENKEEFIKFATIFVSKHFKEYENCFKSFEETLSKIKQYSLRAIKEESSKIKMNKKYVPEQSQKIKNIYNTISNVLEEIFIKFENKSEMKSTSEFCRQILQPLTDSKPFGNLRSFNELLSKVKLFGDVNFEKCCTENQDQLKYLILCLQNNNDVGTIDYKVVSNIFEILKAEFNEEHTLLLSKLPNEYKYNKFYCNLFKKSLSENIPDVDDEKLAEILSDLGDLLLSDETEEMTNLINNEEQDYQVQAREALSNYMPPGNLCQQSYQQCPPMQQQIPMHQPINQSYLRMQRARSNMKQELRNDREPVENAGEEEKIEHGQMFKLFL</sequence>
<dbReference type="VEuPathDB" id="TrichDB:TVAG_219180"/>
<keyword evidence="2" id="KW-1185">Reference proteome</keyword>
<dbReference type="EMBL" id="DS113853">
    <property type="protein sequence ID" value="EAX94512.1"/>
    <property type="molecule type" value="Genomic_DNA"/>
</dbReference>
<gene>
    <name evidence="1" type="ORF">TVAG_219180</name>
</gene>
<dbReference type="Proteomes" id="UP000001542">
    <property type="component" value="Unassembled WGS sequence"/>
</dbReference>
<dbReference type="VEuPathDB" id="TrichDB:TVAGG3_0866890"/>
<organism evidence="1 2">
    <name type="scientific">Trichomonas vaginalis (strain ATCC PRA-98 / G3)</name>
    <dbReference type="NCBI Taxonomy" id="412133"/>
    <lineage>
        <taxon>Eukaryota</taxon>
        <taxon>Metamonada</taxon>
        <taxon>Parabasalia</taxon>
        <taxon>Trichomonadida</taxon>
        <taxon>Trichomonadidae</taxon>
        <taxon>Trichomonas</taxon>
    </lineage>
</organism>
<protein>
    <submittedName>
        <fullName evidence="1">Uncharacterized protein</fullName>
    </submittedName>
</protein>
<reference evidence="1" key="1">
    <citation type="submission" date="2006-10" db="EMBL/GenBank/DDBJ databases">
        <authorList>
            <person name="Amadeo P."/>
            <person name="Zhao Q."/>
            <person name="Wortman J."/>
            <person name="Fraser-Liggett C."/>
            <person name="Carlton J."/>
        </authorList>
    </citation>
    <scope>NUCLEOTIDE SEQUENCE</scope>
    <source>
        <strain evidence="1">G3</strain>
    </source>
</reference>
<proteinExistence type="predicted"/>
<dbReference type="InParanoid" id="A2FKQ0"/>
<evidence type="ECO:0000313" key="1">
    <source>
        <dbReference type="EMBL" id="EAX94512.1"/>
    </source>
</evidence>
<evidence type="ECO:0000313" key="2">
    <source>
        <dbReference type="Proteomes" id="UP000001542"/>
    </source>
</evidence>
<dbReference type="RefSeq" id="XP_001307442.1">
    <property type="nucleotide sequence ID" value="XM_001307441.1"/>
</dbReference>
<name>A2FKQ0_TRIV3</name>
<accession>A2FKQ0</accession>
<dbReference type="KEGG" id="tva:4752246"/>
<reference evidence="1" key="2">
    <citation type="journal article" date="2007" name="Science">
        <title>Draft genome sequence of the sexually transmitted pathogen Trichomonas vaginalis.</title>
        <authorList>
            <person name="Carlton J.M."/>
            <person name="Hirt R.P."/>
            <person name="Silva J.C."/>
            <person name="Delcher A.L."/>
            <person name="Schatz M."/>
            <person name="Zhao Q."/>
            <person name="Wortman J.R."/>
            <person name="Bidwell S.L."/>
            <person name="Alsmark U.C.M."/>
            <person name="Besteiro S."/>
            <person name="Sicheritz-Ponten T."/>
            <person name="Noel C.J."/>
            <person name="Dacks J.B."/>
            <person name="Foster P.G."/>
            <person name="Simillion C."/>
            <person name="Van de Peer Y."/>
            <person name="Miranda-Saavedra D."/>
            <person name="Barton G.J."/>
            <person name="Westrop G.D."/>
            <person name="Mueller S."/>
            <person name="Dessi D."/>
            <person name="Fiori P.L."/>
            <person name="Ren Q."/>
            <person name="Paulsen I."/>
            <person name="Zhang H."/>
            <person name="Bastida-Corcuera F.D."/>
            <person name="Simoes-Barbosa A."/>
            <person name="Brown M.T."/>
            <person name="Hayes R.D."/>
            <person name="Mukherjee M."/>
            <person name="Okumura C.Y."/>
            <person name="Schneider R."/>
            <person name="Smith A.J."/>
            <person name="Vanacova S."/>
            <person name="Villalvazo M."/>
            <person name="Haas B.J."/>
            <person name="Pertea M."/>
            <person name="Feldblyum T.V."/>
            <person name="Utterback T.R."/>
            <person name="Shu C.L."/>
            <person name="Osoegawa K."/>
            <person name="de Jong P.J."/>
            <person name="Hrdy I."/>
            <person name="Horvathova L."/>
            <person name="Zubacova Z."/>
            <person name="Dolezal P."/>
            <person name="Malik S.B."/>
            <person name="Logsdon J.M. Jr."/>
            <person name="Henze K."/>
            <person name="Gupta A."/>
            <person name="Wang C.C."/>
            <person name="Dunne R.L."/>
            <person name="Upcroft J.A."/>
            <person name="Upcroft P."/>
            <person name="White O."/>
            <person name="Salzberg S.L."/>
            <person name="Tang P."/>
            <person name="Chiu C.-H."/>
            <person name="Lee Y.-S."/>
            <person name="Embley T.M."/>
            <person name="Coombs G.H."/>
            <person name="Mottram J.C."/>
            <person name="Tachezy J."/>
            <person name="Fraser-Liggett C.M."/>
            <person name="Johnson P.J."/>
        </authorList>
    </citation>
    <scope>NUCLEOTIDE SEQUENCE [LARGE SCALE GENOMIC DNA]</scope>
    <source>
        <strain evidence="1">G3</strain>
    </source>
</reference>
<dbReference type="SMR" id="A2FKQ0"/>